<dbReference type="SMART" id="SM00345">
    <property type="entry name" value="HTH_GNTR"/>
    <property type="match status" value="1"/>
</dbReference>
<dbReference type="PROSITE" id="PS50949">
    <property type="entry name" value="HTH_GNTR"/>
    <property type="match status" value="1"/>
</dbReference>
<dbReference type="InterPro" id="IPR036388">
    <property type="entry name" value="WH-like_DNA-bd_sf"/>
</dbReference>
<sequence>MGRRDTAVQAALAGLRALLEAKFEPGDRLPTEQDLADLLDVSRGTVREALGVLAIEGAIIRRWGVGTFVSSKPDMAQLSMAKIAGFRDRIQMAGHTVELLSSSCEKTPCPRPVAEALGLPTREPVWLVTRTFSVDGTAAAYLQDYLPSQIGGDAIDPHPMLEVDTDLFTYLERAGHPAGNAVTDLEAVLAADRGAESLRVPVGFPLVRSLQTVYGRGEEPVAYGITLNRTDVMRIRIIR</sequence>
<dbReference type="GO" id="GO:0003700">
    <property type="term" value="F:DNA-binding transcription factor activity"/>
    <property type="evidence" value="ECO:0007669"/>
    <property type="project" value="InterPro"/>
</dbReference>
<evidence type="ECO:0000313" key="5">
    <source>
        <dbReference type="EMBL" id="TDC04524.1"/>
    </source>
</evidence>
<dbReference type="SMART" id="SM00866">
    <property type="entry name" value="UTRA"/>
    <property type="match status" value="1"/>
</dbReference>
<feature type="domain" description="HTH gntR-type" evidence="4">
    <location>
        <begin position="4"/>
        <end position="72"/>
    </location>
</feature>
<dbReference type="InterPro" id="IPR036390">
    <property type="entry name" value="WH_DNA-bd_sf"/>
</dbReference>
<dbReference type="InterPro" id="IPR000524">
    <property type="entry name" value="Tscrpt_reg_HTH_GntR"/>
</dbReference>
<dbReference type="AlphaFoldDB" id="A0A4R4N8W7"/>
<reference evidence="5 6" key="1">
    <citation type="submission" date="2019-02" db="EMBL/GenBank/DDBJ databases">
        <title>Draft genome sequences of novel Actinobacteria.</title>
        <authorList>
            <person name="Sahin N."/>
            <person name="Ay H."/>
            <person name="Saygin H."/>
        </authorList>
    </citation>
    <scope>NUCLEOTIDE SEQUENCE [LARGE SCALE GENOMIC DNA]</scope>
    <source>
        <strain evidence="5 6">KC201</strain>
    </source>
</reference>
<dbReference type="PANTHER" id="PTHR44846">
    <property type="entry name" value="MANNOSYL-D-GLYCERATE TRANSPORT/METABOLISM SYSTEM REPRESSOR MNGR-RELATED"/>
    <property type="match status" value="1"/>
</dbReference>
<dbReference type="GO" id="GO:0045892">
    <property type="term" value="P:negative regulation of DNA-templated transcription"/>
    <property type="evidence" value="ECO:0007669"/>
    <property type="project" value="TreeGrafter"/>
</dbReference>
<comment type="caution">
    <text evidence="5">The sequence shown here is derived from an EMBL/GenBank/DDBJ whole genome shotgun (WGS) entry which is preliminary data.</text>
</comment>
<evidence type="ECO:0000256" key="1">
    <source>
        <dbReference type="ARBA" id="ARBA00023015"/>
    </source>
</evidence>
<dbReference type="RefSeq" id="WP_132334641.1">
    <property type="nucleotide sequence ID" value="NZ_SMJZ01000087.1"/>
</dbReference>
<keyword evidence="1" id="KW-0805">Transcription regulation</keyword>
<dbReference type="InterPro" id="IPR050679">
    <property type="entry name" value="Bact_HTH_transcr_reg"/>
</dbReference>
<dbReference type="OrthoDB" id="8584262at2"/>
<gene>
    <name evidence="5" type="ORF">E1267_22600</name>
</gene>
<dbReference type="Pfam" id="PF07702">
    <property type="entry name" value="UTRA"/>
    <property type="match status" value="1"/>
</dbReference>
<dbReference type="Proteomes" id="UP000295157">
    <property type="component" value="Unassembled WGS sequence"/>
</dbReference>
<evidence type="ECO:0000313" key="6">
    <source>
        <dbReference type="Proteomes" id="UP000295157"/>
    </source>
</evidence>
<dbReference type="InterPro" id="IPR028978">
    <property type="entry name" value="Chorismate_lyase_/UTRA_dom_sf"/>
</dbReference>
<evidence type="ECO:0000259" key="4">
    <source>
        <dbReference type="PROSITE" id="PS50949"/>
    </source>
</evidence>
<keyword evidence="6" id="KW-1185">Reference proteome</keyword>
<dbReference type="EMBL" id="SMJZ01000087">
    <property type="protein sequence ID" value="TDC04524.1"/>
    <property type="molecule type" value="Genomic_DNA"/>
</dbReference>
<dbReference type="Pfam" id="PF00392">
    <property type="entry name" value="GntR"/>
    <property type="match status" value="1"/>
</dbReference>
<dbReference type="SUPFAM" id="SSF64288">
    <property type="entry name" value="Chorismate lyase-like"/>
    <property type="match status" value="1"/>
</dbReference>
<keyword evidence="2" id="KW-0238">DNA-binding</keyword>
<evidence type="ECO:0000256" key="2">
    <source>
        <dbReference type="ARBA" id="ARBA00023125"/>
    </source>
</evidence>
<dbReference type="CDD" id="cd07377">
    <property type="entry name" value="WHTH_GntR"/>
    <property type="match status" value="1"/>
</dbReference>
<evidence type="ECO:0000256" key="3">
    <source>
        <dbReference type="ARBA" id="ARBA00023163"/>
    </source>
</evidence>
<dbReference type="InterPro" id="IPR011663">
    <property type="entry name" value="UTRA"/>
</dbReference>
<dbReference type="PANTHER" id="PTHR44846:SF17">
    <property type="entry name" value="GNTR-FAMILY TRANSCRIPTIONAL REGULATOR"/>
    <property type="match status" value="1"/>
</dbReference>
<dbReference type="Gene3D" id="3.40.1410.10">
    <property type="entry name" value="Chorismate lyase-like"/>
    <property type="match status" value="1"/>
</dbReference>
<dbReference type="Gene3D" id="1.10.10.10">
    <property type="entry name" value="Winged helix-like DNA-binding domain superfamily/Winged helix DNA-binding domain"/>
    <property type="match status" value="1"/>
</dbReference>
<dbReference type="GO" id="GO:0003677">
    <property type="term" value="F:DNA binding"/>
    <property type="evidence" value="ECO:0007669"/>
    <property type="project" value="UniProtKB-KW"/>
</dbReference>
<proteinExistence type="predicted"/>
<dbReference type="PRINTS" id="PR00035">
    <property type="entry name" value="HTHGNTR"/>
</dbReference>
<keyword evidence="3" id="KW-0804">Transcription</keyword>
<dbReference type="SUPFAM" id="SSF46785">
    <property type="entry name" value="Winged helix' DNA-binding domain"/>
    <property type="match status" value="1"/>
</dbReference>
<organism evidence="5 6">
    <name type="scientific">Nonomuraea longispora</name>
    <dbReference type="NCBI Taxonomy" id="1848320"/>
    <lineage>
        <taxon>Bacteria</taxon>
        <taxon>Bacillati</taxon>
        <taxon>Actinomycetota</taxon>
        <taxon>Actinomycetes</taxon>
        <taxon>Streptosporangiales</taxon>
        <taxon>Streptosporangiaceae</taxon>
        <taxon>Nonomuraea</taxon>
    </lineage>
</organism>
<name>A0A4R4N8W7_9ACTN</name>
<accession>A0A4R4N8W7</accession>
<protein>
    <submittedName>
        <fullName evidence="5">GntR family transcriptional regulator</fullName>
    </submittedName>
</protein>